<keyword evidence="2" id="KW-1133">Transmembrane helix</keyword>
<feature type="compositionally biased region" description="Pro residues" evidence="1">
    <location>
        <begin position="48"/>
        <end position="59"/>
    </location>
</feature>
<feature type="region of interest" description="Disordered" evidence="1">
    <location>
        <begin position="1"/>
        <end position="60"/>
    </location>
</feature>
<evidence type="ECO:0008006" key="5">
    <source>
        <dbReference type="Google" id="ProtNLM"/>
    </source>
</evidence>
<comment type="caution">
    <text evidence="3">The sequence shown here is derived from an EMBL/GenBank/DDBJ whole genome shotgun (WGS) entry which is preliminary data.</text>
</comment>
<protein>
    <recommendedName>
        <fullName evidence="5">DUF485 domain-containing protein</fullName>
    </recommendedName>
</protein>
<name>A0ABP5JS98_9ACTN</name>
<accession>A0ABP5JS98</accession>
<evidence type="ECO:0000313" key="3">
    <source>
        <dbReference type="EMBL" id="GAA2121950.1"/>
    </source>
</evidence>
<sequence>MRSDRGVPAQNGGPPRDRTPQGNAPQGGAPGGRTAGPGVPRGRTPESATPPAPAAPPPRVTVAHPRTLAARSSQPPPGSRALVADDLGRQTPLGDVYLRSLIRTQLRLAALVVGALAAVLGLLPVLLATVPSVRDTTLAGVPVPWLVIGVAVHPVILALAWVYQRQARKNEAEFADLVERS</sequence>
<gene>
    <name evidence="3" type="ORF">GCM10009802_25600</name>
</gene>
<keyword evidence="2" id="KW-0812">Transmembrane</keyword>
<feature type="region of interest" description="Disordered" evidence="1">
    <location>
        <begin position="67"/>
        <end position="86"/>
    </location>
</feature>
<keyword evidence="4" id="KW-1185">Reference proteome</keyword>
<evidence type="ECO:0000313" key="4">
    <source>
        <dbReference type="Proteomes" id="UP001500443"/>
    </source>
</evidence>
<evidence type="ECO:0000256" key="1">
    <source>
        <dbReference type="SAM" id="MobiDB-lite"/>
    </source>
</evidence>
<proteinExistence type="predicted"/>
<evidence type="ECO:0000256" key="2">
    <source>
        <dbReference type="SAM" id="Phobius"/>
    </source>
</evidence>
<organism evidence="3 4">
    <name type="scientific">Streptomyces synnematoformans</name>
    <dbReference type="NCBI Taxonomy" id="415721"/>
    <lineage>
        <taxon>Bacteria</taxon>
        <taxon>Bacillati</taxon>
        <taxon>Actinomycetota</taxon>
        <taxon>Actinomycetes</taxon>
        <taxon>Kitasatosporales</taxon>
        <taxon>Streptomycetaceae</taxon>
        <taxon>Streptomyces</taxon>
    </lineage>
</organism>
<dbReference type="Proteomes" id="UP001500443">
    <property type="component" value="Unassembled WGS sequence"/>
</dbReference>
<feature type="transmembrane region" description="Helical" evidence="2">
    <location>
        <begin position="142"/>
        <end position="163"/>
    </location>
</feature>
<keyword evidence="2" id="KW-0472">Membrane</keyword>
<feature type="transmembrane region" description="Helical" evidence="2">
    <location>
        <begin position="108"/>
        <end position="130"/>
    </location>
</feature>
<reference evidence="4" key="1">
    <citation type="journal article" date="2019" name="Int. J. Syst. Evol. Microbiol.">
        <title>The Global Catalogue of Microorganisms (GCM) 10K type strain sequencing project: providing services to taxonomists for standard genome sequencing and annotation.</title>
        <authorList>
            <consortium name="The Broad Institute Genomics Platform"/>
            <consortium name="The Broad Institute Genome Sequencing Center for Infectious Disease"/>
            <person name="Wu L."/>
            <person name="Ma J."/>
        </authorList>
    </citation>
    <scope>NUCLEOTIDE SEQUENCE [LARGE SCALE GENOMIC DNA]</scope>
    <source>
        <strain evidence="4">JCM 15481</strain>
    </source>
</reference>
<dbReference type="EMBL" id="BAAAPF010000063">
    <property type="protein sequence ID" value="GAA2121950.1"/>
    <property type="molecule type" value="Genomic_DNA"/>
</dbReference>